<dbReference type="InterPro" id="IPR001647">
    <property type="entry name" value="HTH_TetR"/>
</dbReference>
<evidence type="ECO:0000259" key="6">
    <source>
        <dbReference type="PROSITE" id="PS50977"/>
    </source>
</evidence>
<dbReference type="RefSeq" id="WP_192864169.1">
    <property type="nucleotide sequence ID" value="NZ_JADAQT010000105.1"/>
</dbReference>
<dbReference type="PANTHER" id="PTHR47506:SF6">
    <property type="entry name" value="HTH-TYPE TRANSCRIPTIONAL REPRESSOR NEMR"/>
    <property type="match status" value="1"/>
</dbReference>
<feature type="DNA-binding region" description="H-T-H motif" evidence="5">
    <location>
        <begin position="31"/>
        <end position="50"/>
    </location>
</feature>
<dbReference type="InterPro" id="IPR036271">
    <property type="entry name" value="Tet_transcr_reg_TetR-rel_C_sf"/>
</dbReference>
<dbReference type="Pfam" id="PF13977">
    <property type="entry name" value="TetR_C_6"/>
    <property type="match status" value="1"/>
</dbReference>
<feature type="domain" description="HTH tetR-type" evidence="6">
    <location>
        <begin position="8"/>
        <end position="68"/>
    </location>
</feature>
<keyword evidence="2" id="KW-0805">Transcription regulation</keyword>
<gene>
    <name evidence="7" type="ORF">IHE71_18120</name>
</gene>
<dbReference type="InterPro" id="IPR039538">
    <property type="entry name" value="BetI_C"/>
</dbReference>
<dbReference type="Gene3D" id="1.10.357.10">
    <property type="entry name" value="Tetracycline Repressor, domain 2"/>
    <property type="match status" value="1"/>
</dbReference>
<evidence type="ECO:0000256" key="2">
    <source>
        <dbReference type="ARBA" id="ARBA00023015"/>
    </source>
</evidence>
<dbReference type="SUPFAM" id="SSF46689">
    <property type="entry name" value="Homeodomain-like"/>
    <property type="match status" value="1"/>
</dbReference>
<name>A0ABR9N1U3_9MICO</name>
<evidence type="ECO:0000313" key="7">
    <source>
        <dbReference type="EMBL" id="MBE1877608.1"/>
    </source>
</evidence>
<dbReference type="PANTHER" id="PTHR47506">
    <property type="entry name" value="TRANSCRIPTIONAL REGULATORY PROTEIN"/>
    <property type="match status" value="1"/>
</dbReference>
<dbReference type="Proteomes" id="UP000625527">
    <property type="component" value="Unassembled WGS sequence"/>
</dbReference>
<dbReference type="InterPro" id="IPR009057">
    <property type="entry name" value="Homeodomain-like_sf"/>
</dbReference>
<evidence type="ECO:0000256" key="4">
    <source>
        <dbReference type="ARBA" id="ARBA00023163"/>
    </source>
</evidence>
<keyword evidence="3 5" id="KW-0238">DNA-binding</keyword>
<evidence type="ECO:0000256" key="1">
    <source>
        <dbReference type="ARBA" id="ARBA00022491"/>
    </source>
</evidence>
<keyword evidence="4" id="KW-0804">Transcription</keyword>
<accession>A0ABR9N1U3</accession>
<dbReference type="SUPFAM" id="SSF48498">
    <property type="entry name" value="Tetracyclin repressor-like, C-terminal domain"/>
    <property type="match status" value="1"/>
</dbReference>
<comment type="caution">
    <text evidence="7">The sequence shown here is derived from an EMBL/GenBank/DDBJ whole genome shotgun (WGS) entry which is preliminary data.</text>
</comment>
<dbReference type="PROSITE" id="PS50977">
    <property type="entry name" value="HTH_TETR_2"/>
    <property type="match status" value="1"/>
</dbReference>
<reference evidence="7 8" key="1">
    <citation type="submission" date="2020-10" db="EMBL/GenBank/DDBJ databases">
        <title>Myceligenerans pegani sp. nov., an endophytic actinomycete isolated from Peganum harmala L. in Xinjiang, China.</title>
        <authorList>
            <person name="Xin L."/>
        </authorList>
    </citation>
    <scope>NUCLEOTIDE SEQUENCE [LARGE SCALE GENOMIC DNA]</scope>
    <source>
        <strain evidence="7 8">TRM65318</strain>
    </source>
</reference>
<evidence type="ECO:0000313" key="8">
    <source>
        <dbReference type="Proteomes" id="UP000625527"/>
    </source>
</evidence>
<protein>
    <submittedName>
        <fullName evidence="7">TetR/AcrR family transcriptional regulator</fullName>
    </submittedName>
</protein>
<evidence type="ECO:0000256" key="5">
    <source>
        <dbReference type="PROSITE-ProRule" id="PRU00335"/>
    </source>
</evidence>
<keyword evidence="1" id="KW-0678">Repressor</keyword>
<proteinExistence type="predicted"/>
<keyword evidence="8" id="KW-1185">Reference proteome</keyword>
<sequence>MPRHVDHENRRALIEDAVIAIAVESGFAAVTIRAVARHIGASTSAVTHYMGGREVLLRSTVRRETDRRRRDAEEAVRDLGAQEALRTFVEEALLRPDEHTHRFWLAMVLGAASDPVLRAELDRFNDWWDQQLRGHVERVRPTDPDLAADLIDVFVDGLIVTGFDSGRPWPPERRAQLLDALWRALGL</sequence>
<organism evidence="7 8">
    <name type="scientific">Myceligenerans pegani</name>
    <dbReference type="NCBI Taxonomy" id="2776917"/>
    <lineage>
        <taxon>Bacteria</taxon>
        <taxon>Bacillati</taxon>
        <taxon>Actinomycetota</taxon>
        <taxon>Actinomycetes</taxon>
        <taxon>Micrococcales</taxon>
        <taxon>Promicromonosporaceae</taxon>
        <taxon>Myceligenerans</taxon>
    </lineage>
</organism>
<dbReference type="EMBL" id="JADAQT010000105">
    <property type="protein sequence ID" value="MBE1877608.1"/>
    <property type="molecule type" value="Genomic_DNA"/>
</dbReference>
<evidence type="ECO:0000256" key="3">
    <source>
        <dbReference type="ARBA" id="ARBA00023125"/>
    </source>
</evidence>